<evidence type="ECO:0000256" key="6">
    <source>
        <dbReference type="SAM" id="MobiDB-lite"/>
    </source>
</evidence>
<evidence type="ECO:0000256" key="5">
    <source>
        <dbReference type="ARBA" id="ARBA00023136"/>
    </source>
</evidence>
<dbReference type="SUPFAM" id="SSF82866">
    <property type="entry name" value="Multidrug efflux transporter AcrB transmembrane domain"/>
    <property type="match status" value="2"/>
</dbReference>
<dbReference type="Pfam" id="PF03176">
    <property type="entry name" value="MMPL"/>
    <property type="match status" value="2"/>
</dbReference>
<organism evidence="9 10">
    <name type="scientific">Corynebacterium timonense</name>
    <dbReference type="NCBI Taxonomy" id="441500"/>
    <lineage>
        <taxon>Bacteria</taxon>
        <taxon>Bacillati</taxon>
        <taxon>Actinomycetota</taxon>
        <taxon>Actinomycetes</taxon>
        <taxon>Mycobacteriales</taxon>
        <taxon>Corynebacteriaceae</taxon>
        <taxon>Corynebacterium</taxon>
    </lineage>
</organism>
<feature type="transmembrane region" description="Helical" evidence="7">
    <location>
        <begin position="588"/>
        <end position="607"/>
    </location>
</feature>
<dbReference type="GO" id="GO:0005886">
    <property type="term" value="C:plasma membrane"/>
    <property type="evidence" value="ECO:0007669"/>
    <property type="project" value="UniProtKB-SubCell"/>
</dbReference>
<name>A0A1H1TRJ8_9CORY</name>
<dbReference type="InterPro" id="IPR000731">
    <property type="entry name" value="SSD"/>
</dbReference>
<feature type="transmembrane region" description="Helical" evidence="7">
    <location>
        <begin position="243"/>
        <end position="261"/>
    </location>
</feature>
<feature type="domain" description="SSD" evidence="8">
    <location>
        <begin position="232"/>
        <end position="364"/>
    </location>
</feature>
<keyword evidence="10" id="KW-1185">Reference proteome</keyword>
<dbReference type="EMBL" id="LT629765">
    <property type="protein sequence ID" value="SDS62837.1"/>
    <property type="molecule type" value="Genomic_DNA"/>
</dbReference>
<feature type="transmembrane region" description="Helical" evidence="7">
    <location>
        <begin position="216"/>
        <end position="236"/>
    </location>
</feature>
<evidence type="ECO:0000256" key="1">
    <source>
        <dbReference type="ARBA" id="ARBA00004651"/>
    </source>
</evidence>
<dbReference type="PROSITE" id="PS50156">
    <property type="entry name" value="SSD"/>
    <property type="match status" value="1"/>
</dbReference>
<dbReference type="Gene3D" id="1.20.1640.10">
    <property type="entry name" value="Multidrug efflux transporter AcrB transmembrane domain"/>
    <property type="match status" value="2"/>
</dbReference>
<protein>
    <submittedName>
        <fullName evidence="9">Putative drug exporter of the RND superfamily</fullName>
    </submittedName>
</protein>
<dbReference type="InterPro" id="IPR004869">
    <property type="entry name" value="MMPL_dom"/>
</dbReference>
<dbReference type="PANTHER" id="PTHR33406:SF13">
    <property type="entry name" value="MEMBRANE PROTEIN YDFJ"/>
    <property type="match status" value="1"/>
</dbReference>
<accession>A0A1H1TRJ8</accession>
<feature type="transmembrane region" description="Helical" evidence="7">
    <location>
        <begin position="302"/>
        <end position="330"/>
    </location>
</feature>
<sequence>MAKLLFRLGRWSYLHKWRVIVTWLLLLVAAGTGAATLAKPFTSEFAISGTPSIDALITLDENFPGAGEIATAPTVNLVFAAPEGERLDSPENMEAVDETIAHIEDNLDDIENTIRFGNPVEVNETITKGLIAQMTSLGMPEETARADAYNVRMVSDDGRIGYTVFDFGADTAMTVSDEERQVVEDAMNIGRDAGLQVEAGGPGYGAPIEINTGSEAIGLAVAFVVLLVTFGSLVAATMPVITAVIGVGIGVLLILTATQWVELNNVTPILAVMLGLAVGIDYALFILSRFRQERKTLPGPEAAGLAAGTAGSSVVFAGATVFTALVALSLAQIEFLTWMGLAAALTVMIAVLIALTLIPALLGAWGDRSFAVRIPGIAGNPGPGKRPAKDLDEKSMGRSWARFVRRFPALVLTVVVLGLGALALPVLNLEMALPADTTAEKDSTQRKSADLLAEGFGEGINAQFLIVVDAHGVNPDAEILQPYMDAIPEDVGGQAERASLASFLYAVSEAGSVNGVEHAQLVNVNEDVTAAMVAATPADGPESEYTLGVAEALRETAAQVEDATGVEIGLTGLTAVQMDITEELASAMPLYLAIVVGLAIILLIVVFRSIMVPVVAGLGFLLSVGAAFGVTVAVFQEGVTGLVDTPGPILSFMPIFLIGVTFGLAMDYQVFLVTRIREQYIEARERGDKDPVAAVESSTVEGFSQGARVVTAAAVIMIAVFVAFIDQPLPFIQIFGFALGAAVLFDAFFVRMALVPATMYILGRATWWMPRWLDRILPDLDVEGTQLEKEFEDRREDNAEKDNAEKDNAEKDTVTA</sequence>
<keyword evidence="4 7" id="KW-1133">Transmembrane helix</keyword>
<dbReference type="AlphaFoldDB" id="A0A1H1TRJ8"/>
<evidence type="ECO:0000256" key="2">
    <source>
        <dbReference type="ARBA" id="ARBA00022475"/>
    </source>
</evidence>
<evidence type="ECO:0000313" key="9">
    <source>
        <dbReference type="EMBL" id="SDS62837.1"/>
    </source>
</evidence>
<comment type="subcellular location">
    <subcellularLocation>
        <location evidence="1">Cell membrane</location>
        <topology evidence="1">Multi-pass membrane protein</topology>
    </subcellularLocation>
</comment>
<feature type="transmembrane region" description="Helical" evidence="7">
    <location>
        <begin position="336"/>
        <end position="365"/>
    </location>
</feature>
<dbReference type="OrthoDB" id="7051771at2"/>
<keyword evidence="3 7" id="KW-0812">Transmembrane</keyword>
<evidence type="ECO:0000256" key="4">
    <source>
        <dbReference type="ARBA" id="ARBA00022989"/>
    </source>
</evidence>
<dbReference type="STRING" id="1203190.GCA_000312345_00878"/>
<proteinExistence type="predicted"/>
<feature type="region of interest" description="Disordered" evidence="6">
    <location>
        <begin position="788"/>
        <end position="816"/>
    </location>
</feature>
<dbReference type="RefSeq" id="WP_019193720.1">
    <property type="nucleotide sequence ID" value="NZ_LT629765.1"/>
</dbReference>
<keyword evidence="5 7" id="KW-0472">Membrane</keyword>
<dbReference type="eggNOG" id="COG2409">
    <property type="taxonomic scope" value="Bacteria"/>
</dbReference>
<gene>
    <name evidence="9" type="ORF">SAMN04488539_2054</name>
</gene>
<feature type="transmembrane region" description="Helical" evidence="7">
    <location>
        <begin position="267"/>
        <end position="290"/>
    </location>
</feature>
<evidence type="ECO:0000313" key="10">
    <source>
        <dbReference type="Proteomes" id="UP000182237"/>
    </source>
</evidence>
<feature type="transmembrane region" description="Helical" evidence="7">
    <location>
        <begin position="407"/>
        <end position="427"/>
    </location>
</feature>
<feature type="transmembrane region" description="Helical" evidence="7">
    <location>
        <begin position="706"/>
        <end position="725"/>
    </location>
</feature>
<dbReference type="Proteomes" id="UP000182237">
    <property type="component" value="Chromosome I"/>
</dbReference>
<reference evidence="9 10" key="1">
    <citation type="submission" date="2016-10" db="EMBL/GenBank/DDBJ databases">
        <authorList>
            <person name="de Groot N.N."/>
        </authorList>
    </citation>
    <scope>NUCLEOTIDE SEQUENCE [LARGE SCALE GENOMIC DNA]</scope>
    <source>
        <strain evidence="9 10">DSM 45434</strain>
    </source>
</reference>
<dbReference type="PANTHER" id="PTHR33406">
    <property type="entry name" value="MEMBRANE PROTEIN MJ1562-RELATED"/>
    <property type="match status" value="1"/>
</dbReference>
<dbReference type="InterPro" id="IPR050545">
    <property type="entry name" value="Mycobact_MmpL"/>
</dbReference>
<evidence type="ECO:0000256" key="3">
    <source>
        <dbReference type="ARBA" id="ARBA00022692"/>
    </source>
</evidence>
<evidence type="ECO:0000259" key="8">
    <source>
        <dbReference type="PROSITE" id="PS50156"/>
    </source>
</evidence>
<keyword evidence="2" id="KW-1003">Cell membrane</keyword>
<feature type="transmembrane region" description="Helical" evidence="7">
    <location>
        <begin position="655"/>
        <end position="674"/>
    </location>
</feature>
<feature type="transmembrane region" description="Helical" evidence="7">
    <location>
        <begin position="731"/>
        <end position="754"/>
    </location>
</feature>
<evidence type="ECO:0000256" key="7">
    <source>
        <dbReference type="SAM" id="Phobius"/>
    </source>
</evidence>
<feature type="transmembrane region" description="Helical" evidence="7">
    <location>
        <begin position="614"/>
        <end position="635"/>
    </location>
</feature>